<dbReference type="EMBL" id="PGGO01000011">
    <property type="protein sequence ID" value="PSH67932.1"/>
    <property type="molecule type" value="Genomic_DNA"/>
</dbReference>
<reference evidence="2" key="1">
    <citation type="submission" date="2017-11" db="EMBL/GenBank/DDBJ databases">
        <authorList>
            <person name="Kuznetsova I."/>
            <person name="Sazanova A."/>
            <person name="Chirak E."/>
            <person name="Safronova V."/>
            <person name="Willems A."/>
        </authorList>
    </citation>
    <scope>NUCLEOTIDE SEQUENCE [LARGE SCALE GENOMIC DNA]</scope>
    <source>
        <strain evidence="2">STM 196</strain>
    </source>
</reference>
<dbReference type="Proteomes" id="UP000241444">
    <property type="component" value="Unassembled WGS sequence"/>
</dbReference>
<sequence length="176" mass="19251">MGRFSIVKMLVPSVAILLGAVLVASPVWPDPSMVVAVANFDFLDTSGEIKNQKDTHDRRLTALSDYLRQQLSGSGKLEIVDLPCQSAQCTATDPGFEKLSEQAKQAGARFLIIGIVKKTSTLIGWIEYSVLGVDDQRAICGELVSYRDDTDESWRRAARFSASQILKRCAFGVPAQ</sequence>
<dbReference type="Pfam" id="PF11684">
    <property type="entry name" value="DUF3280"/>
    <property type="match status" value="1"/>
</dbReference>
<proteinExistence type="predicted"/>
<name>A0A2P7BNB0_9HYPH</name>
<evidence type="ECO:0008006" key="3">
    <source>
        <dbReference type="Google" id="ProtNLM"/>
    </source>
</evidence>
<organism evidence="1 2">
    <name type="scientific">Phyllobacterium brassicacearum</name>
    <dbReference type="NCBI Taxonomy" id="314235"/>
    <lineage>
        <taxon>Bacteria</taxon>
        <taxon>Pseudomonadati</taxon>
        <taxon>Pseudomonadota</taxon>
        <taxon>Alphaproteobacteria</taxon>
        <taxon>Hyphomicrobiales</taxon>
        <taxon>Phyllobacteriaceae</taxon>
        <taxon>Phyllobacterium</taxon>
    </lineage>
</organism>
<keyword evidence="2" id="KW-1185">Reference proteome</keyword>
<accession>A0A2P7BNB0</accession>
<protein>
    <recommendedName>
        <fullName evidence="3">DUF2380 domain-containing protein</fullName>
    </recommendedName>
</protein>
<evidence type="ECO:0000313" key="1">
    <source>
        <dbReference type="EMBL" id="PSH67932.1"/>
    </source>
</evidence>
<evidence type="ECO:0000313" key="2">
    <source>
        <dbReference type="Proteomes" id="UP000241444"/>
    </source>
</evidence>
<dbReference type="AlphaFoldDB" id="A0A2P7BNB0"/>
<comment type="caution">
    <text evidence="1">The sequence shown here is derived from an EMBL/GenBank/DDBJ whole genome shotgun (WGS) entry which is preliminary data.</text>
</comment>
<dbReference type="InterPro" id="IPR021698">
    <property type="entry name" value="DUF3280"/>
</dbReference>
<gene>
    <name evidence="1" type="ORF">CU102_15280</name>
</gene>